<protein>
    <submittedName>
        <fullName evidence="2">Isochorismatase family protein</fullName>
    </submittedName>
</protein>
<dbReference type="EMBL" id="JBHRZF010000217">
    <property type="protein sequence ID" value="MFC3862879.1"/>
    <property type="molecule type" value="Genomic_DNA"/>
</dbReference>
<evidence type="ECO:0000259" key="1">
    <source>
        <dbReference type="Pfam" id="PF00857"/>
    </source>
</evidence>
<dbReference type="InterPro" id="IPR000868">
    <property type="entry name" value="Isochorismatase-like_dom"/>
</dbReference>
<organism evidence="2 3">
    <name type="scientific">Deinococcus antarcticus</name>
    <dbReference type="NCBI Taxonomy" id="1298767"/>
    <lineage>
        <taxon>Bacteria</taxon>
        <taxon>Thermotogati</taxon>
        <taxon>Deinococcota</taxon>
        <taxon>Deinococci</taxon>
        <taxon>Deinococcales</taxon>
        <taxon>Deinococcaceae</taxon>
        <taxon>Deinococcus</taxon>
    </lineage>
</organism>
<comment type="caution">
    <text evidence="2">The sequence shown here is derived from an EMBL/GenBank/DDBJ whole genome shotgun (WGS) entry which is preliminary data.</text>
</comment>
<feature type="domain" description="Isochorismatase-like" evidence="1">
    <location>
        <begin position="7"/>
        <end position="110"/>
    </location>
</feature>
<dbReference type="Gene3D" id="3.40.50.850">
    <property type="entry name" value="Isochorismatase-like"/>
    <property type="match status" value="1"/>
</dbReference>
<dbReference type="Proteomes" id="UP001595748">
    <property type="component" value="Unassembled WGS sequence"/>
</dbReference>
<keyword evidence="3" id="KW-1185">Reference proteome</keyword>
<sequence length="139" mass="15463">MSLTPHALVLLNVQRHHLEDHPDERELTRAWAHQVDQARTNGELIVIVQWDGEAGSDHETFSRGWILHPDFRAETGDLLIRAVKPDAFSTSGLDGELRARAVQHVHFLGLPDAPETAVMQEQAAAHGYAVNPVQELENA</sequence>
<evidence type="ECO:0000313" key="3">
    <source>
        <dbReference type="Proteomes" id="UP001595748"/>
    </source>
</evidence>
<evidence type="ECO:0000313" key="2">
    <source>
        <dbReference type="EMBL" id="MFC3862879.1"/>
    </source>
</evidence>
<reference evidence="3" key="1">
    <citation type="journal article" date="2019" name="Int. J. Syst. Evol. Microbiol.">
        <title>The Global Catalogue of Microorganisms (GCM) 10K type strain sequencing project: providing services to taxonomists for standard genome sequencing and annotation.</title>
        <authorList>
            <consortium name="The Broad Institute Genomics Platform"/>
            <consortium name="The Broad Institute Genome Sequencing Center for Infectious Disease"/>
            <person name="Wu L."/>
            <person name="Ma J."/>
        </authorList>
    </citation>
    <scope>NUCLEOTIDE SEQUENCE [LARGE SCALE GENOMIC DNA]</scope>
    <source>
        <strain evidence="3">CCTCC AB 2013263</strain>
    </source>
</reference>
<dbReference type="Pfam" id="PF00857">
    <property type="entry name" value="Isochorismatase"/>
    <property type="match status" value="1"/>
</dbReference>
<dbReference type="RefSeq" id="WP_380080816.1">
    <property type="nucleotide sequence ID" value="NZ_JBHRZF010000217.1"/>
</dbReference>
<name>A0ABV8ABN3_9DEIO</name>
<gene>
    <name evidence="2" type="ORF">ACFOPQ_19120</name>
</gene>
<dbReference type="SUPFAM" id="SSF52499">
    <property type="entry name" value="Isochorismatase-like hydrolases"/>
    <property type="match status" value="1"/>
</dbReference>
<proteinExistence type="predicted"/>
<accession>A0ABV8ABN3</accession>
<dbReference type="InterPro" id="IPR036380">
    <property type="entry name" value="Isochorismatase-like_sf"/>
</dbReference>